<dbReference type="Proteomes" id="UP000011731">
    <property type="component" value="Unassembled WGS sequence"/>
</dbReference>
<keyword evidence="2" id="KW-1185">Reference proteome</keyword>
<dbReference type="AlphaFoldDB" id="M2ZY74"/>
<feature type="non-terminal residue" evidence="1">
    <location>
        <position position="1"/>
    </location>
</feature>
<organism evidence="1 2">
    <name type="scientific">Rhodococcus ruber BKS 20-38</name>
    <dbReference type="NCBI Taxonomy" id="1278076"/>
    <lineage>
        <taxon>Bacteria</taxon>
        <taxon>Bacillati</taxon>
        <taxon>Actinomycetota</taxon>
        <taxon>Actinomycetes</taxon>
        <taxon>Mycobacteriales</taxon>
        <taxon>Nocardiaceae</taxon>
        <taxon>Rhodococcus</taxon>
    </lineage>
</organism>
<sequence length="25" mass="2712">TSAVRGLLQTNSASRAEALDLILRR</sequence>
<protein>
    <submittedName>
        <fullName evidence="1">Uncharacterized protein</fullName>
    </submittedName>
</protein>
<comment type="caution">
    <text evidence="1">The sequence shown here is derived from an EMBL/GenBank/DDBJ whole genome shotgun (WGS) entry which is preliminary data.</text>
</comment>
<reference evidence="1 2" key="1">
    <citation type="journal article" date="2013" name="Genome Announc.">
        <title>Draft Genome Sequence of Rhodococcus ruber Strain BKS 20-38.</title>
        <authorList>
            <person name="Bala M."/>
            <person name="Kumar S."/>
            <person name="Raghava G.P."/>
            <person name="Mayilraj S."/>
        </authorList>
    </citation>
    <scope>NUCLEOTIDE SEQUENCE [LARGE SCALE GENOMIC DNA]</scope>
    <source>
        <strain evidence="1 2">BKS 20-38</strain>
    </source>
</reference>
<dbReference type="EMBL" id="AOEX01000031">
    <property type="protein sequence ID" value="EME65643.1"/>
    <property type="molecule type" value="Genomic_DNA"/>
</dbReference>
<evidence type="ECO:0000313" key="2">
    <source>
        <dbReference type="Proteomes" id="UP000011731"/>
    </source>
</evidence>
<evidence type="ECO:0000313" key="1">
    <source>
        <dbReference type="EMBL" id="EME65643.1"/>
    </source>
</evidence>
<name>M2ZY74_9NOCA</name>
<proteinExistence type="predicted"/>
<gene>
    <name evidence="1" type="ORF">G352_09537</name>
</gene>
<accession>M2ZY74</accession>